<feature type="compositionally biased region" description="Basic and acidic residues" evidence="1">
    <location>
        <begin position="67"/>
        <end position="82"/>
    </location>
</feature>
<proteinExistence type="predicted"/>
<feature type="region of interest" description="Disordered" evidence="1">
    <location>
        <begin position="52"/>
        <end position="83"/>
    </location>
</feature>
<gene>
    <name evidence="4" type="ORF">RDB_LOCUS16857</name>
</gene>
<evidence type="ECO:0000259" key="3">
    <source>
        <dbReference type="Pfam" id="PF22942"/>
    </source>
</evidence>
<keyword evidence="2" id="KW-1133">Transmembrane helix</keyword>
<dbReference type="Proteomes" id="UP000663826">
    <property type="component" value="Unassembled WGS sequence"/>
</dbReference>
<feature type="non-terminal residue" evidence="4">
    <location>
        <position position="1"/>
    </location>
</feature>
<name>A0A8H2WHZ0_9AGAM</name>
<protein>
    <recommendedName>
        <fullName evidence="3">DUF7025 domain-containing protein</fullName>
    </recommendedName>
</protein>
<comment type="caution">
    <text evidence="4">The sequence shown here is derived from an EMBL/GenBank/DDBJ whole genome shotgun (WGS) entry which is preliminary data.</text>
</comment>
<feature type="compositionally biased region" description="Basic and acidic residues" evidence="1">
    <location>
        <begin position="188"/>
        <end position="242"/>
    </location>
</feature>
<dbReference type="InterPro" id="IPR054289">
    <property type="entry name" value="DUF7025"/>
</dbReference>
<reference evidence="4" key="1">
    <citation type="submission" date="2021-01" db="EMBL/GenBank/DDBJ databases">
        <authorList>
            <person name="Kaushik A."/>
        </authorList>
    </citation>
    <scope>NUCLEOTIDE SEQUENCE</scope>
    <source>
        <strain evidence="4">AG1-1B</strain>
    </source>
</reference>
<evidence type="ECO:0000313" key="4">
    <source>
        <dbReference type="EMBL" id="CAE6373454.1"/>
    </source>
</evidence>
<accession>A0A8H2WHZ0</accession>
<evidence type="ECO:0000256" key="2">
    <source>
        <dbReference type="SAM" id="Phobius"/>
    </source>
</evidence>
<evidence type="ECO:0000313" key="5">
    <source>
        <dbReference type="Proteomes" id="UP000663826"/>
    </source>
</evidence>
<dbReference type="PANTHER" id="PTHR46411">
    <property type="entry name" value="FAMILY ATPASE, PUTATIVE-RELATED"/>
    <property type="match status" value="1"/>
</dbReference>
<evidence type="ECO:0000256" key="1">
    <source>
        <dbReference type="SAM" id="MobiDB-lite"/>
    </source>
</evidence>
<dbReference type="EMBL" id="CAJMWQ010000735">
    <property type="protein sequence ID" value="CAE6373454.1"/>
    <property type="molecule type" value="Genomic_DNA"/>
</dbReference>
<organism evidence="4 5">
    <name type="scientific">Rhizoctonia solani</name>
    <dbReference type="NCBI Taxonomy" id="456999"/>
    <lineage>
        <taxon>Eukaryota</taxon>
        <taxon>Fungi</taxon>
        <taxon>Dikarya</taxon>
        <taxon>Basidiomycota</taxon>
        <taxon>Agaricomycotina</taxon>
        <taxon>Agaricomycetes</taxon>
        <taxon>Cantharellales</taxon>
        <taxon>Ceratobasidiaceae</taxon>
        <taxon>Rhizoctonia</taxon>
    </lineage>
</organism>
<keyword evidence="2" id="KW-0812">Transmembrane</keyword>
<feature type="region of interest" description="Disordered" evidence="1">
    <location>
        <begin position="176"/>
        <end position="244"/>
    </location>
</feature>
<keyword evidence="2" id="KW-0472">Membrane</keyword>
<feature type="transmembrane region" description="Helical" evidence="2">
    <location>
        <begin position="20"/>
        <end position="38"/>
    </location>
</feature>
<sequence length="368" mass="42836">MADHARSPWTSVPLSSPVVLNLYTLCVVIITASFAIWGPQILSSVIEHAKEAVSSKKEDENTDSTTDEDKDKEEKKTNEPAKKWKRKNQIWEYGWENVDRPKNTDEDDADMLFFAINRSWGRSSDVRDDHLWIEINSPPLAELLRFEFKHVEGLLEEKPGIDARELYMGRERLAELTAQAPSEEEGKEETSKKDEKSDEADGKKEQTTEPATKDTESKDESEKDTNKEKVKQEDDRPLRDILSDEQSLNVPDLSKAEYEQALRELKILYDFMVVEFKKVETRLEKLKGDGMISWRLLWTFFKHGQRIETIHASSGEKVCFIMENWDYTIDDESKMVFEVRGRWLEWTGFRFAEQRINRQVAEFTVGIV</sequence>
<dbReference type="Pfam" id="PF22942">
    <property type="entry name" value="DUF7025"/>
    <property type="match status" value="1"/>
</dbReference>
<dbReference type="PANTHER" id="PTHR46411:SF3">
    <property type="entry name" value="AAA+ ATPASE DOMAIN-CONTAINING PROTEIN"/>
    <property type="match status" value="1"/>
</dbReference>
<dbReference type="AlphaFoldDB" id="A0A8H2WHZ0"/>
<feature type="domain" description="DUF7025" evidence="3">
    <location>
        <begin position="283"/>
        <end position="363"/>
    </location>
</feature>